<dbReference type="Proteomes" id="UP000184774">
    <property type="component" value="Unassembled WGS sequence"/>
</dbReference>
<dbReference type="EMBL" id="FSSB01000016">
    <property type="protein sequence ID" value="SIO94818.1"/>
    <property type="molecule type" value="Genomic_DNA"/>
</dbReference>
<proteinExistence type="predicted"/>
<name>A0A1N6M5V5_9VIBR</name>
<organism evidence="2 3">
    <name type="scientific">Vibrio spartinae</name>
    <dbReference type="NCBI Taxonomy" id="1918945"/>
    <lineage>
        <taxon>Bacteria</taxon>
        <taxon>Pseudomonadati</taxon>
        <taxon>Pseudomonadota</taxon>
        <taxon>Gammaproteobacteria</taxon>
        <taxon>Vibrionales</taxon>
        <taxon>Vibrionaceae</taxon>
        <taxon>Vibrio</taxon>
    </lineage>
</organism>
<feature type="compositionally biased region" description="Basic and acidic residues" evidence="1">
    <location>
        <begin position="11"/>
        <end position="21"/>
    </location>
</feature>
<accession>A0A1N6M5V5</accession>
<gene>
    <name evidence="2" type="ORF">VSP9026_02548</name>
</gene>
<protein>
    <submittedName>
        <fullName evidence="2">Uncharacterized protein</fullName>
    </submittedName>
</protein>
<evidence type="ECO:0000313" key="2">
    <source>
        <dbReference type="EMBL" id="SIO94818.1"/>
    </source>
</evidence>
<dbReference type="AlphaFoldDB" id="A0A1N6M5V5"/>
<evidence type="ECO:0000256" key="1">
    <source>
        <dbReference type="SAM" id="MobiDB-lite"/>
    </source>
</evidence>
<feature type="region of interest" description="Disordered" evidence="1">
    <location>
        <begin position="1"/>
        <end position="21"/>
    </location>
</feature>
<sequence>MSDSLTDYYENPDKDHGDWDVRPSIPQRKYCVGHAKGLETLAQKMSDALKGSTEHQDLIDEFHRFQIRWIE</sequence>
<evidence type="ECO:0000313" key="3">
    <source>
        <dbReference type="Proteomes" id="UP000184774"/>
    </source>
</evidence>
<dbReference type="RefSeq" id="WP_074373335.1">
    <property type="nucleotide sequence ID" value="NZ_AP024907.1"/>
</dbReference>
<reference evidence="2 3" key="1">
    <citation type="submission" date="2016-12" db="EMBL/GenBank/DDBJ databases">
        <authorList>
            <person name="Song W.-J."/>
            <person name="Kurnit D.M."/>
        </authorList>
    </citation>
    <scope>NUCLEOTIDE SEQUENCE [LARGE SCALE GENOMIC DNA]</scope>
    <source>
        <strain evidence="2 3">CECT 9026</strain>
    </source>
</reference>